<feature type="coiled-coil region" evidence="1">
    <location>
        <begin position="6"/>
        <end position="33"/>
    </location>
</feature>
<reference evidence="3" key="1">
    <citation type="submission" date="2023-06" db="EMBL/GenBank/DDBJ databases">
        <title>Draft genome sequence of Nocardioides sp. SOB72.</title>
        <authorList>
            <person name="Zhang G."/>
        </authorList>
    </citation>
    <scope>NUCLEOTIDE SEQUENCE</scope>
    <source>
        <strain evidence="3">SOB72</strain>
    </source>
</reference>
<dbReference type="RefSeq" id="WP_300959805.1">
    <property type="nucleotide sequence ID" value="NZ_JAUHJR010000002.1"/>
</dbReference>
<dbReference type="Proteomes" id="UP001168537">
    <property type="component" value="Unassembled WGS sequence"/>
</dbReference>
<dbReference type="EMBL" id="JAUHJR010000002">
    <property type="protein sequence ID" value="MDN4160919.1"/>
    <property type="molecule type" value="Genomic_DNA"/>
</dbReference>
<feature type="domain" description="DUF222" evidence="2">
    <location>
        <begin position="8"/>
        <end position="316"/>
    </location>
</feature>
<keyword evidence="4" id="KW-1185">Reference proteome</keyword>
<comment type="caution">
    <text evidence="3">The sequence shown here is derived from an EMBL/GenBank/DDBJ whole genome shotgun (WGS) entry which is preliminary data.</text>
</comment>
<dbReference type="InterPro" id="IPR003870">
    <property type="entry name" value="DUF222"/>
</dbReference>
<dbReference type="InterPro" id="IPR003615">
    <property type="entry name" value="HNH_nuc"/>
</dbReference>
<evidence type="ECO:0000259" key="2">
    <source>
        <dbReference type="Pfam" id="PF02720"/>
    </source>
</evidence>
<organism evidence="3 4">
    <name type="scientific">Nocardioides abyssi</name>
    <dbReference type="NCBI Taxonomy" id="3058370"/>
    <lineage>
        <taxon>Bacteria</taxon>
        <taxon>Bacillati</taxon>
        <taxon>Actinomycetota</taxon>
        <taxon>Actinomycetes</taxon>
        <taxon>Propionibacteriales</taxon>
        <taxon>Nocardioidaceae</taxon>
        <taxon>Nocardioides</taxon>
    </lineage>
</organism>
<accession>A0ABT8ES23</accession>
<sequence>MSDTEVAATLLEATRLRAQVEALELKLAAEADRRAVGDKVGATDTASWWSHETRQDRPAAKRRMRLAESLDRHAPTSAALMEGAISVDHAQVITDCVDRLPDDLEDPTIPERAEKHLLNEALDRDPKSLAILAKHVLTVVAPEIGEERDARALEREEREARANAWLTMALDGKGSVRGKFSIPTLHGEMLKKMLLAFAAPKHQAAIKGDEPDDVVERRPSPERMGDAFCELLERLPADKLPQLGGLNASIVVLIDYSDLQSDIGRATLESGEPISVSMARRMACEAGLLPAVLGRKSELLDLGRTARLFSGAQRRGLAITQKTCTATECDWPAHLCHAHHDDSWLRGGRTDMKNARLLCPRHHARIHDPRFETTHHPDGGVSFHMRT</sequence>
<dbReference type="Pfam" id="PF02720">
    <property type="entry name" value="DUF222"/>
    <property type="match status" value="1"/>
</dbReference>
<evidence type="ECO:0000313" key="4">
    <source>
        <dbReference type="Proteomes" id="UP001168537"/>
    </source>
</evidence>
<gene>
    <name evidence="3" type="ORF">QWY29_06090</name>
</gene>
<name>A0ABT8ES23_9ACTN</name>
<proteinExistence type="predicted"/>
<dbReference type="CDD" id="cd00085">
    <property type="entry name" value="HNHc"/>
    <property type="match status" value="1"/>
</dbReference>
<evidence type="ECO:0000256" key="1">
    <source>
        <dbReference type="SAM" id="Coils"/>
    </source>
</evidence>
<protein>
    <submittedName>
        <fullName evidence="3">DUF222 domain-containing protein</fullName>
    </submittedName>
</protein>
<keyword evidence="1" id="KW-0175">Coiled coil</keyword>
<evidence type="ECO:0000313" key="3">
    <source>
        <dbReference type="EMBL" id="MDN4160919.1"/>
    </source>
</evidence>